<gene>
    <name evidence="2" type="ORF">RJ640_008294</name>
</gene>
<dbReference type="EMBL" id="JAVXUO010002762">
    <property type="protein sequence ID" value="KAK2969954.1"/>
    <property type="molecule type" value="Genomic_DNA"/>
</dbReference>
<feature type="domain" description="F-box" evidence="1">
    <location>
        <begin position="6"/>
        <end position="52"/>
    </location>
</feature>
<dbReference type="InterPro" id="IPR017451">
    <property type="entry name" value="F-box-assoc_interact_dom"/>
</dbReference>
<protein>
    <recommendedName>
        <fullName evidence="1">F-box domain-containing protein</fullName>
    </recommendedName>
</protein>
<dbReference type="PROSITE" id="PS50181">
    <property type="entry name" value="FBOX"/>
    <property type="match status" value="1"/>
</dbReference>
<dbReference type="NCBIfam" id="TIGR01640">
    <property type="entry name" value="F_box_assoc_1"/>
    <property type="match status" value="1"/>
</dbReference>
<dbReference type="PANTHER" id="PTHR31672:SF13">
    <property type="entry name" value="F-BOX PROTEIN CPR30-LIKE"/>
    <property type="match status" value="1"/>
</dbReference>
<keyword evidence="3" id="KW-1185">Reference proteome</keyword>
<evidence type="ECO:0000313" key="3">
    <source>
        <dbReference type="Proteomes" id="UP001187471"/>
    </source>
</evidence>
<proteinExistence type="predicted"/>
<dbReference type="Gene3D" id="1.20.1280.50">
    <property type="match status" value="1"/>
</dbReference>
<dbReference type="PANTHER" id="PTHR31672">
    <property type="entry name" value="BNACNNG10540D PROTEIN"/>
    <property type="match status" value="1"/>
</dbReference>
<organism evidence="2 3">
    <name type="scientific">Escallonia rubra</name>
    <dbReference type="NCBI Taxonomy" id="112253"/>
    <lineage>
        <taxon>Eukaryota</taxon>
        <taxon>Viridiplantae</taxon>
        <taxon>Streptophyta</taxon>
        <taxon>Embryophyta</taxon>
        <taxon>Tracheophyta</taxon>
        <taxon>Spermatophyta</taxon>
        <taxon>Magnoliopsida</taxon>
        <taxon>eudicotyledons</taxon>
        <taxon>Gunneridae</taxon>
        <taxon>Pentapetalae</taxon>
        <taxon>asterids</taxon>
        <taxon>campanulids</taxon>
        <taxon>Escalloniales</taxon>
        <taxon>Escalloniaceae</taxon>
        <taxon>Escallonia</taxon>
    </lineage>
</organism>
<dbReference type="SUPFAM" id="SSF81383">
    <property type="entry name" value="F-box domain"/>
    <property type="match status" value="1"/>
</dbReference>
<name>A0AA88QR36_9ASTE</name>
<dbReference type="Pfam" id="PF12937">
    <property type="entry name" value="F-box-like"/>
    <property type="match status" value="1"/>
</dbReference>
<dbReference type="InterPro" id="IPR006527">
    <property type="entry name" value="F-box-assoc_dom_typ1"/>
</dbReference>
<evidence type="ECO:0000313" key="2">
    <source>
        <dbReference type="EMBL" id="KAK2969954.1"/>
    </source>
</evidence>
<dbReference type="InterPro" id="IPR036047">
    <property type="entry name" value="F-box-like_dom_sf"/>
</dbReference>
<evidence type="ECO:0000259" key="1">
    <source>
        <dbReference type="PROSITE" id="PS50181"/>
    </source>
</evidence>
<accession>A0AA88QR36</accession>
<dbReference type="Pfam" id="PF07734">
    <property type="entry name" value="FBA_1"/>
    <property type="match status" value="1"/>
</dbReference>
<dbReference type="AlphaFoldDB" id="A0AA88QR36"/>
<comment type="caution">
    <text evidence="2">The sequence shown here is derived from an EMBL/GenBank/DDBJ whole genome shotgun (WGS) entry which is preliminary data.</text>
</comment>
<dbReference type="Proteomes" id="UP001187471">
    <property type="component" value="Unassembled WGS sequence"/>
</dbReference>
<dbReference type="SMART" id="SM00256">
    <property type="entry name" value="FBOX"/>
    <property type="match status" value="1"/>
</dbReference>
<dbReference type="CDD" id="cd22157">
    <property type="entry name" value="F-box_AtFBW1-like"/>
    <property type="match status" value="1"/>
</dbReference>
<dbReference type="InterPro" id="IPR001810">
    <property type="entry name" value="F-box_dom"/>
</dbReference>
<dbReference type="InterPro" id="IPR050796">
    <property type="entry name" value="SCF_F-box_component"/>
</dbReference>
<reference evidence="2" key="1">
    <citation type="submission" date="2022-12" db="EMBL/GenBank/DDBJ databases">
        <title>Draft genome assemblies for two species of Escallonia (Escalloniales).</title>
        <authorList>
            <person name="Chanderbali A."/>
            <person name="Dervinis C."/>
            <person name="Anghel I."/>
            <person name="Soltis D."/>
            <person name="Soltis P."/>
            <person name="Zapata F."/>
        </authorList>
    </citation>
    <scope>NUCLEOTIDE SEQUENCE</scope>
    <source>
        <strain evidence="2">UCBG92.1500</strain>
        <tissue evidence="2">Leaf</tissue>
    </source>
</reference>
<sequence length="378" mass="42079">MACANVALSRHLPPEIAFDILSRLPAKTVMRFSCVCKEWHALVCDSSFVTTHLKRSSGTGGGYMALIADTDYRADRKFCTLLCEKTCTKQAKVEPPPFLWESRNFVNLGSCNGLICFKIYARTEECPTLYMWNPIIGILKPLPPSFFCDSDLDTIATLGIAFHASTSDYKVVKITYYHRGGTPEVEIYSLSTDSWKRISGATVPRVGRSESASLDGIIHWLNTPLKGGREMVITTFDVDEELFGEMALPINYDEADARYSIESIAVVEECLTLLFASLNDRRHCTVWMMKEYGVEASWTKLYNICLQGGGEPYGLSVNGKVLHTAERRDATSKITEEYVAYDPENSTYTHLAGTAFYSDIVTIKESLGLLDCKGCVSS</sequence>